<sequence>MPSRMRRDVEARRVETRAQWQRGDQRVVAPLARAGADAALGDADRTDRFACHQRTDRPQHRDIDDADHRIDLATRLEQLEDPRARPAAEDTAGHQDAAHLHVDAAAVEMREHARHARARHLAGRGGGGDGGRNAVDDEQWRRQKAAADPEHARQQPDAAAQQDDDQRVDRQVGDGEVEVHERLYTRLAPRD</sequence>
<feature type="compositionally biased region" description="Basic and acidic residues" evidence="1">
    <location>
        <begin position="49"/>
        <end position="102"/>
    </location>
</feature>
<dbReference type="AlphaFoldDB" id="A0A2A2M3I9"/>
<evidence type="ECO:0000313" key="2">
    <source>
        <dbReference type="EMBL" id="PAV93034.1"/>
    </source>
</evidence>
<dbReference type="Proteomes" id="UP000218231">
    <property type="component" value="Unassembled WGS sequence"/>
</dbReference>
<protein>
    <submittedName>
        <fullName evidence="2">Uncharacterized protein</fullName>
    </submittedName>
</protein>
<dbReference type="EMBL" id="LIAE01005792">
    <property type="protein sequence ID" value="PAV93034.1"/>
    <property type="molecule type" value="Genomic_DNA"/>
</dbReference>
<organism evidence="2 3">
    <name type="scientific">Diploscapter pachys</name>
    <dbReference type="NCBI Taxonomy" id="2018661"/>
    <lineage>
        <taxon>Eukaryota</taxon>
        <taxon>Metazoa</taxon>
        <taxon>Ecdysozoa</taxon>
        <taxon>Nematoda</taxon>
        <taxon>Chromadorea</taxon>
        <taxon>Rhabditida</taxon>
        <taxon>Rhabditina</taxon>
        <taxon>Rhabditomorpha</taxon>
        <taxon>Rhabditoidea</taxon>
        <taxon>Rhabditidae</taxon>
        <taxon>Diploscapter</taxon>
    </lineage>
</organism>
<comment type="caution">
    <text evidence="2">The sequence shown here is derived from an EMBL/GenBank/DDBJ whole genome shotgun (WGS) entry which is preliminary data.</text>
</comment>
<feature type="compositionally biased region" description="Basic and acidic residues" evidence="1">
    <location>
        <begin position="134"/>
        <end position="154"/>
    </location>
</feature>
<proteinExistence type="predicted"/>
<accession>A0A2A2M3I9</accession>
<evidence type="ECO:0000256" key="1">
    <source>
        <dbReference type="SAM" id="MobiDB-lite"/>
    </source>
</evidence>
<gene>
    <name evidence="2" type="ORF">WR25_27104</name>
</gene>
<evidence type="ECO:0000313" key="3">
    <source>
        <dbReference type="Proteomes" id="UP000218231"/>
    </source>
</evidence>
<feature type="compositionally biased region" description="Basic and acidic residues" evidence="1">
    <location>
        <begin position="164"/>
        <end position="191"/>
    </location>
</feature>
<name>A0A2A2M3I9_9BILA</name>
<feature type="region of interest" description="Disordered" evidence="1">
    <location>
        <begin position="49"/>
        <end position="191"/>
    </location>
</feature>
<reference evidence="2 3" key="1">
    <citation type="journal article" date="2017" name="Curr. Biol.">
        <title>Genome architecture and evolution of a unichromosomal asexual nematode.</title>
        <authorList>
            <person name="Fradin H."/>
            <person name="Zegar C."/>
            <person name="Gutwein M."/>
            <person name="Lucas J."/>
            <person name="Kovtun M."/>
            <person name="Corcoran D."/>
            <person name="Baugh L.R."/>
            <person name="Kiontke K."/>
            <person name="Gunsalus K."/>
            <person name="Fitch D.H."/>
            <person name="Piano F."/>
        </authorList>
    </citation>
    <scope>NUCLEOTIDE SEQUENCE [LARGE SCALE GENOMIC DNA]</scope>
    <source>
        <strain evidence="2">PF1309</strain>
    </source>
</reference>
<keyword evidence="3" id="KW-1185">Reference proteome</keyword>
<feature type="compositionally biased region" description="Basic residues" evidence="1">
    <location>
        <begin position="112"/>
        <end position="122"/>
    </location>
</feature>